<gene>
    <name evidence="1" type="ORF">L6452_34680</name>
</gene>
<accession>A0ACB8YJ49</accession>
<sequence>MSSFLSSSRSLDFSPGQEDERRVKHVSSNEAHRHGLHMVASDVAYSDHEMKLKFVIVRERNRSNTNKDVVDLERGGSGSCVDRSNDSSLSANIEIDPVLGRSRNRSFEIEQTLNWNRKDSEDYVAQKGVVPTVGASLKSIWDVAVVFFVDGYGDRSHSFSMLSLLLPVVLLFAVNLKEEVHADDLHVHKQHVENDNGL</sequence>
<name>A0ACB8YJ49_ARCLA</name>
<proteinExistence type="predicted"/>
<dbReference type="Proteomes" id="UP001055879">
    <property type="component" value="Linkage Group LG12"/>
</dbReference>
<dbReference type="EMBL" id="CM042058">
    <property type="protein sequence ID" value="KAI3685438.1"/>
    <property type="molecule type" value="Genomic_DNA"/>
</dbReference>
<keyword evidence="2" id="KW-1185">Reference proteome</keyword>
<protein>
    <submittedName>
        <fullName evidence="1">Uncharacterized protein</fullName>
    </submittedName>
</protein>
<evidence type="ECO:0000313" key="2">
    <source>
        <dbReference type="Proteomes" id="UP001055879"/>
    </source>
</evidence>
<reference evidence="2" key="1">
    <citation type="journal article" date="2022" name="Mol. Ecol. Resour.">
        <title>The genomes of chicory, endive, great burdock and yacon provide insights into Asteraceae palaeo-polyploidization history and plant inulin production.</title>
        <authorList>
            <person name="Fan W."/>
            <person name="Wang S."/>
            <person name="Wang H."/>
            <person name="Wang A."/>
            <person name="Jiang F."/>
            <person name="Liu H."/>
            <person name="Zhao H."/>
            <person name="Xu D."/>
            <person name="Zhang Y."/>
        </authorList>
    </citation>
    <scope>NUCLEOTIDE SEQUENCE [LARGE SCALE GENOMIC DNA]</scope>
    <source>
        <strain evidence="2">cv. Niubang</strain>
    </source>
</reference>
<evidence type="ECO:0000313" key="1">
    <source>
        <dbReference type="EMBL" id="KAI3685438.1"/>
    </source>
</evidence>
<reference evidence="1 2" key="2">
    <citation type="journal article" date="2022" name="Mol. Ecol. Resour.">
        <title>The genomes of chicory, endive, great burdock and yacon provide insights into Asteraceae paleo-polyploidization history and plant inulin production.</title>
        <authorList>
            <person name="Fan W."/>
            <person name="Wang S."/>
            <person name="Wang H."/>
            <person name="Wang A."/>
            <person name="Jiang F."/>
            <person name="Liu H."/>
            <person name="Zhao H."/>
            <person name="Xu D."/>
            <person name="Zhang Y."/>
        </authorList>
    </citation>
    <scope>NUCLEOTIDE SEQUENCE [LARGE SCALE GENOMIC DNA]</scope>
    <source>
        <strain evidence="2">cv. Niubang</strain>
    </source>
</reference>
<comment type="caution">
    <text evidence="1">The sequence shown here is derived from an EMBL/GenBank/DDBJ whole genome shotgun (WGS) entry which is preliminary data.</text>
</comment>
<organism evidence="1 2">
    <name type="scientific">Arctium lappa</name>
    <name type="common">Greater burdock</name>
    <name type="synonym">Lappa major</name>
    <dbReference type="NCBI Taxonomy" id="4217"/>
    <lineage>
        <taxon>Eukaryota</taxon>
        <taxon>Viridiplantae</taxon>
        <taxon>Streptophyta</taxon>
        <taxon>Embryophyta</taxon>
        <taxon>Tracheophyta</taxon>
        <taxon>Spermatophyta</taxon>
        <taxon>Magnoliopsida</taxon>
        <taxon>eudicotyledons</taxon>
        <taxon>Gunneridae</taxon>
        <taxon>Pentapetalae</taxon>
        <taxon>asterids</taxon>
        <taxon>campanulids</taxon>
        <taxon>Asterales</taxon>
        <taxon>Asteraceae</taxon>
        <taxon>Carduoideae</taxon>
        <taxon>Cardueae</taxon>
        <taxon>Arctiinae</taxon>
        <taxon>Arctium</taxon>
    </lineage>
</organism>